<dbReference type="EMBL" id="JABCUR010000003">
    <property type="protein sequence ID" value="NMW64872.1"/>
    <property type="molecule type" value="Genomic_DNA"/>
</dbReference>
<sequence>MEIKIGIKNVSRELALDLDTNSEELKAQLTSAIKTQETIDLVDKRGAHTLVSGADIAYVEFSPEHQNRIGFAL</sequence>
<dbReference type="Pfam" id="PF11305">
    <property type="entry name" value="DUF3107"/>
    <property type="match status" value="1"/>
</dbReference>
<gene>
    <name evidence="1" type="ORF">FYZ43_06880</name>
    <name evidence="3" type="ORF">HHJ74_09340</name>
    <name evidence="4" type="ORF">HHJ77_07935</name>
    <name evidence="2" type="ORF">HHJ78_04840</name>
    <name evidence="5" type="ORF">NCTC11819_00210</name>
</gene>
<evidence type="ECO:0000313" key="6">
    <source>
        <dbReference type="Proteomes" id="UP000255284"/>
    </source>
</evidence>
<evidence type="ECO:0000313" key="2">
    <source>
        <dbReference type="EMBL" id="NMW64872.1"/>
    </source>
</evidence>
<dbReference type="Proteomes" id="UP001209486">
    <property type="component" value="Unassembled WGS sequence"/>
</dbReference>
<evidence type="ECO:0000313" key="8">
    <source>
        <dbReference type="Proteomes" id="UP000578252"/>
    </source>
</evidence>
<evidence type="ECO:0000313" key="10">
    <source>
        <dbReference type="Proteomes" id="UP001209486"/>
    </source>
</evidence>
<dbReference type="InterPro" id="IPR021456">
    <property type="entry name" value="DUF3107"/>
</dbReference>
<organism evidence="4 7">
    <name type="scientific">Mobiluncus mulieris</name>
    <dbReference type="NCBI Taxonomy" id="2052"/>
    <lineage>
        <taxon>Bacteria</taxon>
        <taxon>Bacillati</taxon>
        <taxon>Actinomycetota</taxon>
        <taxon>Actinomycetes</taxon>
        <taxon>Actinomycetales</taxon>
        <taxon>Actinomycetaceae</taxon>
        <taxon>Mobiluncus</taxon>
    </lineage>
</organism>
<dbReference type="Proteomes" id="UP000582487">
    <property type="component" value="Unassembled WGS sequence"/>
</dbReference>
<accession>A0A2J9KQ55</accession>
<proteinExistence type="predicted"/>
<dbReference type="RefSeq" id="WP_004012807.1">
    <property type="nucleotide sequence ID" value="NZ_CAMPNB010000011.1"/>
</dbReference>
<dbReference type="EMBL" id="JABCUS010000016">
    <property type="protein sequence ID" value="NMX03855.1"/>
    <property type="molecule type" value="Genomic_DNA"/>
</dbReference>
<evidence type="ECO:0000313" key="4">
    <source>
        <dbReference type="EMBL" id="NMX03855.1"/>
    </source>
</evidence>
<dbReference type="Proteomes" id="UP000255284">
    <property type="component" value="Unassembled WGS sequence"/>
</dbReference>
<comment type="caution">
    <text evidence="4">The sequence shown here is derived from an EMBL/GenBank/DDBJ whole genome shotgun (WGS) entry which is preliminary data.</text>
</comment>
<dbReference type="GeneID" id="61167523"/>
<protein>
    <submittedName>
        <fullName evidence="4">DUF3107 domain-containing protein</fullName>
    </submittedName>
    <submittedName>
        <fullName evidence="5">Protein of uncharacterized function (DUF3107)</fullName>
    </submittedName>
</protein>
<dbReference type="AlphaFoldDB" id="A0A2J9KQ55"/>
<dbReference type="EMBL" id="UGGQ01000006">
    <property type="protein sequence ID" value="STO15668.1"/>
    <property type="molecule type" value="Genomic_DNA"/>
</dbReference>
<dbReference type="EMBL" id="JABCUV010000012">
    <property type="protein sequence ID" value="NMW93880.1"/>
    <property type="molecule type" value="Genomic_DNA"/>
</dbReference>
<dbReference type="EMBL" id="VSZY01000010">
    <property type="protein sequence ID" value="MCU9969123.1"/>
    <property type="molecule type" value="Genomic_DNA"/>
</dbReference>
<evidence type="ECO:0000313" key="1">
    <source>
        <dbReference type="EMBL" id="MCU9969123.1"/>
    </source>
</evidence>
<reference evidence="5 6" key="1">
    <citation type="submission" date="2018-06" db="EMBL/GenBank/DDBJ databases">
        <authorList>
            <consortium name="Pathogen Informatics"/>
            <person name="Doyle S."/>
        </authorList>
    </citation>
    <scope>NUCLEOTIDE SEQUENCE [LARGE SCALE GENOMIC DNA]</scope>
    <source>
        <strain evidence="5 6">NCTC11819</strain>
    </source>
</reference>
<evidence type="ECO:0000313" key="9">
    <source>
        <dbReference type="Proteomes" id="UP000582487"/>
    </source>
</evidence>
<dbReference type="OrthoDB" id="3268468at2"/>
<reference evidence="1 10" key="2">
    <citation type="submission" date="2019-08" db="EMBL/GenBank/DDBJ databases">
        <title>Comparison of rpoB and gyrB Sequences from Mobiluncus Species and Development of a Multiplex PCR Method for Clinical Detection of Mobiluncus curtisii and Mobiluncus mulieris.</title>
        <authorList>
            <person name="Yang L."/>
            <person name="Shen Y."/>
            <person name="Xu G."/>
            <person name="Shu L.-B."/>
            <person name="Hu J."/>
            <person name="Zhang R."/>
            <person name="Wang Y."/>
            <person name="Zhou H.-W."/>
            <person name="Zhang X."/>
        </authorList>
    </citation>
    <scope>NUCLEOTIDE SEQUENCE [LARGE SCALE GENOMIC DNA]</scope>
    <source>
        <strain evidence="1 10">M26</strain>
    </source>
</reference>
<name>A0A2J9KQ55_9ACTO</name>
<reference evidence="7 8" key="3">
    <citation type="submission" date="2020-04" db="EMBL/GenBank/DDBJ databases">
        <title>Antimicrobial susceptibility and clonality of vaginal-derived multi-drug resistant Mobiluncus isolates in China.</title>
        <authorList>
            <person name="Zhang X."/>
        </authorList>
    </citation>
    <scope>NUCLEOTIDE SEQUENCE [LARGE SCALE GENOMIC DNA]</scope>
    <source>
        <strain evidence="4 7">12</strain>
        <strain evidence="2 8">13</strain>
        <strain evidence="3 9">7</strain>
    </source>
</reference>
<evidence type="ECO:0000313" key="3">
    <source>
        <dbReference type="EMBL" id="NMW93880.1"/>
    </source>
</evidence>
<evidence type="ECO:0000313" key="5">
    <source>
        <dbReference type="EMBL" id="STO15668.1"/>
    </source>
</evidence>
<dbReference type="Proteomes" id="UP000575397">
    <property type="component" value="Unassembled WGS sequence"/>
</dbReference>
<dbReference type="Proteomes" id="UP000578252">
    <property type="component" value="Unassembled WGS sequence"/>
</dbReference>
<evidence type="ECO:0000313" key="7">
    <source>
        <dbReference type="Proteomes" id="UP000575397"/>
    </source>
</evidence>